<dbReference type="GO" id="GO:0006629">
    <property type="term" value="P:lipid metabolic process"/>
    <property type="evidence" value="ECO:0007669"/>
    <property type="project" value="InterPro"/>
</dbReference>
<accession>A0AAJ1WGN4</accession>
<dbReference type="EC" id="3.1.4.46" evidence="3"/>
<evidence type="ECO:0000313" key="3">
    <source>
        <dbReference type="EMBL" id="MDQ0215282.1"/>
    </source>
</evidence>
<name>A0AAJ1WGN4_9BACI</name>
<dbReference type="AlphaFoldDB" id="A0AAJ1WGN4"/>
<feature type="domain" description="GP-PDE" evidence="2">
    <location>
        <begin position="27"/>
        <end position="276"/>
    </location>
</feature>
<feature type="signal peptide" evidence="1">
    <location>
        <begin position="1"/>
        <end position="21"/>
    </location>
</feature>
<dbReference type="InterPro" id="IPR017946">
    <property type="entry name" value="PLC-like_Pdiesterase_TIM-brl"/>
</dbReference>
<dbReference type="GO" id="GO:0008889">
    <property type="term" value="F:glycerophosphodiester phosphodiesterase activity"/>
    <property type="evidence" value="ECO:0007669"/>
    <property type="project" value="UniProtKB-EC"/>
</dbReference>
<feature type="chain" id="PRO_5042619661" evidence="1">
    <location>
        <begin position="22"/>
        <end position="281"/>
    </location>
</feature>
<dbReference type="PANTHER" id="PTHR46211:SF7">
    <property type="entry name" value="GLYCEROPHOSPHODIESTER PHOSPHODIESTERASE"/>
    <property type="match status" value="1"/>
</dbReference>
<comment type="caution">
    <text evidence="3">The sequence shown here is derived from an EMBL/GenBank/DDBJ whole genome shotgun (WGS) entry which is preliminary data.</text>
</comment>
<evidence type="ECO:0000259" key="2">
    <source>
        <dbReference type="PROSITE" id="PS51704"/>
    </source>
</evidence>
<dbReference type="Gene3D" id="3.20.20.190">
    <property type="entry name" value="Phosphatidylinositol (PI) phosphodiesterase"/>
    <property type="match status" value="1"/>
</dbReference>
<sequence length="281" mass="32585">MGRFILLLVIILLTSCSTSVSNINHDFFIIAHRGASTYAPEHTIPSYELAKEQGADYLEIDLQMTADGELVAMHDEKVDRTTNGKGFVRSYTLHELKQLDAGSWFNQQYPKQAKREYIDLKVPTLEDILKHFGDSVNYYIETKNPIKGEYMEEKLLALLEKYELLQKGNKVIIQSFSENSLRKIHRLNKSIPLIQLMKYNHPATVSEEQISHWKAYARGIGPNYQMIDETYVKKLRDHNLWVHPYTVNHKKHMKRLINWGVTGVFTNYSDRGVEVKQGKVE</sequence>
<dbReference type="PROSITE" id="PS51704">
    <property type="entry name" value="GP_PDE"/>
    <property type="match status" value="1"/>
</dbReference>
<dbReference type="SUPFAM" id="SSF51695">
    <property type="entry name" value="PLC-like phosphodiesterases"/>
    <property type="match status" value="1"/>
</dbReference>
<dbReference type="Proteomes" id="UP001237207">
    <property type="component" value="Unassembled WGS sequence"/>
</dbReference>
<evidence type="ECO:0000313" key="4">
    <source>
        <dbReference type="Proteomes" id="UP001237207"/>
    </source>
</evidence>
<keyword evidence="4" id="KW-1185">Reference proteome</keyword>
<protein>
    <submittedName>
        <fullName evidence="3">Glycerophosphoryl diester phosphodiesterase</fullName>
        <ecNumber evidence="3">3.1.4.46</ecNumber>
    </submittedName>
</protein>
<dbReference type="EMBL" id="JAUSUC010000017">
    <property type="protein sequence ID" value="MDQ0215282.1"/>
    <property type="molecule type" value="Genomic_DNA"/>
</dbReference>
<keyword evidence="1" id="KW-0732">Signal</keyword>
<keyword evidence="3" id="KW-0378">Hydrolase</keyword>
<organism evidence="3 4">
    <name type="scientific">Oikeobacillus pervagus</name>
    <dbReference type="NCBI Taxonomy" id="1325931"/>
    <lineage>
        <taxon>Bacteria</taxon>
        <taxon>Bacillati</taxon>
        <taxon>Bacillota</taxon>
        <taxon>Bacilli</taxon>
        <taxon>Bacillales</taxon>
        <taxon>Bacillaceae</taxon>
        <taxon>Oikeobacillus</taxon>
    </lineage>
</organism>
<dbReference type="CDD" id="cd08601">
    <property type="entry name" value="GDPD_SaGlpQ_like"/>
    <property type="match status" value="1"/>
</dbReference>
<reference evidence="3" key="1">
    <citation type="submission" date="2023-07" db="EMBL/GenBank/DDBJ databases">
        <title>Genomic Encyclopedia of Type Strains, Phase IV (KMG-IV): sequencing the most valuable type-strain genomes for metagenomic binning, comparative biology and taxonomic classification.</title>
        <authorList>
            <person name="Goeker M."/>
        </authorList>
    </citation>
    <scope>NUCLEOTIDE SEQUENCE</scope>
    <source>
        <strain evidence="3">DSM 23947</strain>
    </source>
</reference>
<proteinExistence type="predicted"/>
<dbReference type="PROSITE" id="PS51257">
    <property type="entry name" value="PROKAR_LIPOPROTEIN"/>
    <property type="match status" value="1"/>
</dbReference>
<dbReference type="PANTHER" id="PTHR46211">
    <property type="entry name" value="GLYCEROPHOSPHORYL DIESTER PHOSPHODIESTERASE"/>
    <property type="match status" value="1"/>
</dbReference>
<evidence type="ECO:0000256" key="1">
    <source>
        <dbReference type="SAM" id="SignalP"/>
    </source>
</evidence>
<dbReference type="InterPro" id="IPR030395">
    <property type="entry name" value="GP_PDE_dom"/>
</dbReference>
<gene>
    <name evidence="3" type="ORF">J2S13_001682</name>
</gene>
<dbReference type="Pfam" id="PF03009">
    <property type="entry name" value="GDPD"/>
    <property type="match status" value="1"/>
</dbReference>